<dbReference type="RefSeq" id="WP_198569148.1">
    <property type="nucleotide sequence ID" value="NZ_CP066167.1"/>
</dbReference>
<dbReference type="SMART" id="SM00028">
    <property type="entry name" value="TPR"/>
    <property type="match status" value="7"/>
</dbReference>
<reference evidence="5 6" key="1">
    <citation type="submission" date="2020-12" db="EMBL/GenBank/DDBJ databases">
        <authorList>
            <person name="Shan Y."/>
        </authorList>
    </citation>
    <scope>NUCLEOTIDE SEQUENCE [LARGE SCALE GENOMIC DNA]</scope>
    <source>
        <strain evidence="6">csc3.9</strain>
    </source>
</reference>
<dbReference type="InterPro" id="IPR051012">
    <property type="entry name" value="CellSynth/LPSAsmb/PSIAsmb"/>
</dbReference>
<dbReference type="PANTHER" id="PTHR45586:SF1">
    <property type="entry name" value="LIPOPOLYSACCHARIDE ASSEMBLY PROTEIN B"/>
    <property type="match status" value="1"/>
</dbReference>
<keyword evidence="1" id="KW-0677">Repeat</keyword>
<feature type="signal peptide" evidence="4">
    <location>
        <begin position="1"/>
        <end position="19"/>
    </location>
</feature>
<feature type="coiled-coil region" evidence="3">
    <location>
        <begin position="463"/>
        <end position="490"/>
    </location>
</feature>
<dbReference type="Proteomes" id="UP000596063">
    <property type="component" value="Chromosome"/>
</dbReference>
<dbReference type="SUPFAM" id="SSF48452">
    <property type="entry name" value="TPR-like"/>
    <property type="match status" value="3"/>
</dbReference>
<evidence type="ECO:0000256" key="3">
    <source>
        <dbReference type="SAM" id="Coils"/>
    </source>
</evidence>
<dbReference type="Pfam" id="PF14559">
    <property type="entry name" value="TPR_19"/>
    <property type="match status" value="1"/>
</dbReference>
<protein>
    <submittedName>
        <fullName evidence="5">Tetratricopeptide repeat protein</fullName>
    </submittedName>
</protein>
<feature type="chain" id="PRO_5032877260" evidence="4">
    <location>
        <begin position="20"/>
        <end position="576"/>
    </location>
</feature>
<proteinExistence type="predicted"/>
<evidence type="ECO:0000256" key="4">
    <source>
        <dbReference type="SAM" id="SignalP"/>
    </source>
</evidence>
<dbReference type="InterPro" id="IPR019734">
    <property type="entry name" value="TPR_rpt"/>
</dbReference>
<keyword evidence="3" id="KW-0175">Coiled coil</keyword>
<dbReference type="Gene3D" id="1.25.40.10">
    <property type="entry name" value="Tetratricopeptide repeat domain"/>
    <property type="match status" value="3"/>
</dbReference>
<evidence type="ECO:0000256" key="2">
    <source>
        <dbReference type="ARBA" id="ARBA00022803"/>
    </source>
</evidence>
<dbReference type="Pfam" id="PF13432">
    <property type="entry name" value="TPR_16"/>
    <property type="match status" value="1"/>
</dbReference>
<gene>
    <name evidence="5" type="ORF">I6N98_15040</name>
</gene>
<evidence type="ECO:0000313" key="5">
    <source>
        <dbReference type="EMBL" id="QQD17649.1"/>
    </source>
</evidence>
<keyword evidence="2" id="KW-0802">TPR repeat</keyword>
<dbReference type="InterPro" id="IPR011990">
    <property type="entry name" value="TPR-like_helical_dom_sf"/>
</dbReference>
<keyword evidence="6" id="KW-1185">Reference proteome</keyword>
<name>A0A7T4QZF7_9GAMM</name>
<dbReference type="EMBL" id="CP066167">
    <property type="protein sequence ID" value="QQD17649.1"/>
    <property type="molecule type" value="Genomic_DNA"/>
</dbReference>
<dbReference type="AlphaFoldDB" id="A0A7T4QZF7"/>
<dbReference type="PANTHER" id="PTHR45586">
    <property type="entry name" value="TPR REPEAT-CONTAINING PROTEIN PA4667"/>
    <property type="match status" value="1"/>
</dbReference>
<evidence type="ECO:0000256" key="1">
    <source>
        <dbReference type="ARBA" id="ARBA00022737"/>
    </source>
</evidence>
<dbReference type="KEGG" id="snan:I6N98_15040"/>
<sequence>MRFFAVLPIVASLVLSACAALNDSAPQSSADAPASYSAAKAAAPVPSRPFPDDAFSDLLVAEMAMRNQDLQTALAKYQQQADITGDTGVIATTARLAQFLRDNETTEKYARQWLQREPDNPEIHFVLATALSRQQKPLAALPHMTRVLELGGDANFAALAAAALSRPEQQLEDFRLQLDGIAKRYPHDNSVRIARALIFQYQQQEEKALKLVRQVLDEDPDNAHALLIETRTLKQLGRDGEAIDRMKHAVDQNPSNKRLRHDLARSLVKTDLYQAKAQYEVLSRQFPGDTDVLLELMLVNRELDRFDEAEEQLRQLIASEDQSSRAHFVLGRLAEEDRDWQTALEHYQAASYGEEFDRAVRRLAALSAAEESTDRALARLAALREDLPQHAVTLYLLEAELLRTSAQPQRGFDLLSDALAEHPDDEGLRYARSLFAEKLGNIEVVENDLRHILKRDPNNAAALNALGYTLANLTSRLDEAEQLVKRALQQEPDDPAIIDSYGWILLLKGQVEEAVTWLEKAFAQTQDHEIAAHLGEALWQAGDQQRAKSVWKQGLEHTPNSPIIYDTLRRLKLMND</sequence>
<accession>A0A7T4QZF7</accession>
<organism evidence="5 6">
    <name type="scientific">Spongiibacter nanhainus</name>
    <dbReference type="NCBI Taxonomy" id="2794344"/>
    <lineage>
        <taxon>Bacteria</taxon>
        <taxon>Pseudomonadati</taxon>
        <taxon>Pseudomonadota</taxon>
        <taxon>Gammaproteobacteria</taxon>
        <taxon>Cellvibrionales</taxon>
        <taxon>Spongiibacteraceae</taxon>
        <taxon>Spongiibacter</taxon>
    </lineage>
</organism>
<evidence type="ECO:0000313" key="6">
    <source>
        <dbReference type="Proteomes" id="UP000596063"/>
    </source>
</evidence>
<dbReference type="PROSITE" id="PS51257">
    <property type="entry name" value="PROKAR_LIPOPROTEIN"/>
    <property type="match status" value="1"/>
</dbReference>
<keyword evidence="4" id="KW-0732">Signal</keyword>